<evidence type="ECO:0000313" key="1">
    <source>
        <dbReference type="EMBL" id="RID94938.1"/>
    </source>
</evidence>
<dbReference type="EMBL" id="QWKU01000001">
    <property type="protein sequence ID" value="RID94938.1"/>
    <property type="molecule type" value="Genomic_DNA"/>
</dbReference>
<evidence type="ECO:0000313" key="2">
    <source>
        <dbReference type="Proteomes" id="UP000266262"/>
    </source>
</evidence>
<sequence>MGNKKVDIVEISAIRAGLSEYPRPASGARVSTLDTQLHPSGNFSVSKENGGVKKVSDIPII</sequence>
<protein>
    <submittedName>
        <fullName evidence="1">Uncharacterized protein</fullName>
    </submittedName>
</protein>
<dbReference type="Proteomes" id="UP000266262">
    <property type="component" value="Unassembled WGS sequence"/>
</dbReference>
<comment type="caution">
    <text evidence="1">The sequence shown here is derived from an EMBL/GenBank/DDBJ whole genome shotgun (WGS) entry which is preliminary data.</text>
</comment>
<organism evidence="1 2">
    <name type="scientific">Dialister pneumosintes</name>
    <dbReference type="NCBI Taxonomy" id="39950"/>
    <lineage>
        <taxon>Bacteria</taxon>
        <taxon>Bacillati</taxon>
        <taxon>Bacillota</taxon>
        <taxon>Negativicutes</taxon>
        <taxon>Veillonellales</taxon>
        <taxon>Veillonellaceae</taxon>
        <taxon>Dialister</taxon>
    </lineage>
</organism>
<name>A0ABX9MB65_9FIRM</name>
<gene>
    <name evidence="1" type="ORF">DX915_05575</name>
</gene>
<reference evidence="1 2" key="1">
    <citation type="submission" date="2018-08" db="EMBL/GenBank/DDBJ databases">
        <title>Draft genome sequence of Dialister pneumosintes KCOM 1685.</title>
        <authorList>
            <person name="Kook J.-K."/>
            <person name="Park S.-N."/>
            <person name="Lim Y.K."/>
        </authorList>
    </citation>
    <scope>NUCLEOTIDE SEQUENCE [LARGE SCALE GENOMIC DNA]</scope>
    <source>
        <strain evidence="1 2">KCOM 1685</strain>
    </source>
</reference>
<keyword evidence="2" id="KW-1185">Reference proteome</keyword>
<accession>A0ABX9MB65</accession>
<proteinExistence type="predicted"/>